<dbReference type="InterPro" id="IPR028222">
    <property type="entry name" value="AP5Z1"/>
</dbReference>
<dbReference type="Proteomes" id="UP000248484">
    <property type="component" value="Chromosome 14"/>
</dbReference>
<reference evidence="6" key="1">
    <citation type="submission" date="2025-08" db="UniProtKB">
        <authorList>
            <consortium name="RefSeq"/>
        </authorList>
    </citation>
    <scope>IDENTIFICATION</scope>
    <source>
        <tissue evidence="6">Muscle</tissue>
    </source>
</reference>
<dbReference type="AlphaFoldDB" id="A0A2Y9S9C7"/>
<dbReference type="CTD" id="9907"/>
<name>A0A2Y9S9C7_PHYMC</name>
<evidence type="ECO:0000259" key="2">
    <source>
        <dbReference type="Pfam" id="PF14764"/>
    </source>
</evidence>
<feature type="domain" description="AP-5 complex subunit zeta-1 N-terminal TPR" evidence="3">
    <location>
        <begin position="60"/>
        <end position="338"/>
    </location>
</feature>
<feature type="compositionally biased region" description="Gly residues" evidence="1">
    <location>
        <begin position="41"/>
        <end position="59"/>
    </location>
</feature>
<dbReference type="RefSeq" id="XP_023975048.2">
    <property type="nucleotide sequence ID" value="XM_024119280.3"/>
</dbReference>
<gene>
    <name evidence="6" type="primary">AP5Z1</name>
</gene>
<dbReference type="STRING" id="9755.ENSPCTP00005025398"/>
<dbReference type="GeneID" id="102991578"/>
<dbReference type="PANTHER" id="PTHR46488">
    <property type="entry name" value="AP-5 COMPLEX SUBUNIT ZETA-1"/>
    <property type="match status" value="1"/>
</dbReference>
<dbReference type="GO" id="GO:0061564">
    <property type="term" value="P:axon development"/>
    <property type="evidence" value="ECO:0007669"/>
    <property type="project" value="Ensembl"/>
</dbReference>
<dbReference type="Gene3D" id="1.25.10.10">
    <property type="entry name" value="Leucine-rich Repeat Variant"/>
    <property type="match status" value="1"/>
</dbReference>
<sequence length="862" mass="93788">MRHRTLHGTRPGTLHGTRPGSRRCCGLFSRSRQSADCEGCSPGGGGGGSGGGGGGGGGRMFTTGAESLLRQAREIRDEELGKFCARVCALLRKEDWGPGAVDALRRLFLIVSATKYSRRLEKPCVALLQTTLCSPTCPEQLQLLCAAVLREMSPSDSPSLSCDHIQGTRQLDLVASVLLAQGDQQQVRSLGQCVLKVLESRQPEGPSLRHLLPIVSKVTSLAPDALREEQTRALSKRLGDWLRYASVQQGVAHSSGGFFSTPRARQLGPVTEVDGAVATDFFTVLSTGQRFTEDQWLNVQAFSMLRAWLLDSSPGGSSAPDVDDRSELEGSTLSVLSAASAAGHPLPPQEWLQEKAFEYCQRLLEQSSRRALRKADSDLQKACLVEAVLVLDVLCRQDPSFLYRTLSCLRPLYTRLRGDPAWVRALLPVARFFLRHGEAAAVDAEAVYQHLFTGIPAEHFHSPMLAFEFVQFCRDSLPLLGRNLGVLRTSFPNLFKFLAWNSPPLTSDFVALLPSLVDAGTAVEMLHLLLDLPCLTAALDLQLRSLQTASERPPWDVSIRAPGCLEAFRDSQVQGLFQHLLRAQASGTAERLTPLYRLLQPLAGCARVVQCAEAVPTLLRAFFSAVTQFADGVLASQLALLLLERSDSLYQVPGYEAGVHRVLGSQFPALCKLHPPLVVEQAKELLEFVGGPRGGGHVLASVVWAIGEYLSVSWDRRCTVEQINNFFEALEALLFEVTQSRPSTTLPKCPPQVISVLMTTLTKLASRSQDLIPRASLLLSKMRSLAQSPAPGSVCGEDAGAVRTRATELLNLLKMPSVAQFVFTPSVAASEPRYHRDTNTALPLALRTVSRLVEREAGLLPG</sequence>
<dbReference type="GO" id="GO:0007040">
    <property type="term" value="P:lysosome organization"/>
    <property type="evidence" value="ECO:0007669"/>
    <property type="project" value="Ensembl"/>
</dbReference>
<dbReference type="GO" id="GO:0007030">
    <property type="term" value="P:Golgi organization"/>
    <property type="evidence" value="ECO:0007669"/>
    <property type="project" value="Ensembl"/>
</dbReference>
<dbReference type="InterPro" id="IPR056856">
    <property type="entry name" value="TPR_AP5Z1_C"/>
</dbReference>
<evidence type="ECO:0000256" key="1">
    <source>
        <dbReference type="SAM" id="MobiDB-lite"/>
    </source>
</evidence>
<dbReference type="GO" id="GO:0010467">
    <property type="term" value="P:gene expression"/>
    <property type="evidence" value="ECO:0007669"/>
    <property type="project" value="Ensembl"/>
</dbReference>
<dbReference type="InterPro" id="IPR056857">
    <property type="entry name" value="TPR_AP5Z1_N"/>
</dbReference>
<feature type="domain" description="AP-5 complex subunit zeta-1 C-terminal TPR" evidence="4">
    <location>
        <begin position="508"/>
        <end position="852"/>
    </location>
</feature>
<evidence type="ECO:0000259" key="4">
    <source>
        <dbReference type="Pfam" id="PF25154"/>
    </source>
</evidence>
<accession>A0A2Y9S9C7</accession>
<dbReference type="GO" id="GO:1905146">
    <property type="term" value="P:lysosomal protein catabolic process"/>
    <property type="evidence" value="ECO:0007669"/>
    <property type="project" value="Ensembl"/>
</dbReference>
<proteinExistence type="predicted"/>
<evidence type="ECO:0000313" key="5">
    <source>
        <dbReference type="Proteomes" id="UP000248484"/>
    </source>
</evidence>
<dbReference type="GO" id="GO:0000045">
    <property type="term" value="P:autophagosome assembly"/>
    <property type="evidence" value="ECO:0007669"/>
    <property type="project" value="Ensembl"/>
</dbReference>
<organism evidence="5 6">
    <name type="scientific">Physeter macrocephalus</name>
    <name type="common">Sperm whale</name>
    <name type="synonym">Physeter catodon</name>
    <dbReference type="NCBI Taxonomy" id="9755"/>
    <lineage>
        <taxon>Eukaryota</taxon>
        <taxon>Metazoa</taxon>
        <taxon>Chordata</taxon>
        <taxon>Craniata</taxon>
        <taxon>Vertebrata</taxon>
        <taxon>Euteleostomi</taxon>
        <taxon>Mammalia</taxon>
        <taxon>Eutheria</taxon>
        <taxon>Laurasiatheria</taxon>
        <taxon>Artiodactyla</taxon>
        <taxon>Whippomorpha</taxon>
        <taxon>Cetacea</taxon>
        <taxon>Odontoceti</taxon>
        <taxon>Physeteridae</taxon>
        <taxon>Physeter</taxon>
    </lineage>
</organism>
<dbReference type="Pfam" id="PF25153">
    <property type="entry name" value="TPR_AP5Z1"/>
    <property type="match status" value="1"/>
</dbReference>
<dbReference type="GO" id="GO:0000724">
    <property type="term" value="P:double-strand break repair via homologous recombination"/>
    <property type="evidence" value="ECO:0007669"/>
    <property type="project" value="Ensembl"/>
</dbReference>
<evidence type="ECO:0000313" key="6">
    <source>
        <dbReference type="RefSeq" id="XP_023975048.2"/>
    </source>
</evidence>
<dbReference type="GO" id="GO:0005764">
    <property type="term" value="C:lysosome"/>
    <property type="evidence" value="ECO:0007669"/>
    <property type="project" value="Ensembl"/>
</dbReference>
<dbReference type="GO" id="GO:0034499">
    <property type="term" value="P:late endosome to Golgi transport"/>
    <property type="evidence" value="ECO:0007669"/>
    <property type="project" value="Ensembl"/>
</dbReference>
<dbReference type="GO" id="GO:0006886">
    <property type="term" value="P:intracellular protein transport"/>
    <property type="evidence" value="ECO:0007669"/>
    <property type="project" value="Ensembl"/>
</dbReference>
<keyword evidence="5" id="KW-1185">Reference proteome</keyword>
<dbReference type="Pfam" id="PF14764">
    <property type="entry name" value="SPG48"/>
    <property type="match status" value="1"/>
</dbReference>
<dbReference type="GO" id="GO:0016607">
    <property type="term" value="C:nuclear speck"/>
    <property type="evidence" value="ECO:0007669"/>
    <property type="project" value="Ensembl"/>
</dbReference>
<feature type="domain" description="AP-5 complex subunit zeta-1 ARM repeats" evidence="2">
    <location>
        <begin position="379"/>
        <end position="496"/>
    </location>
</feature>
<protein>
    <submittedName>
        <fullName evidence="6">AP-5 complex subunit zeta-1 isoform X4</fullName>
    </submittedName>
</protein>
<dbReference type="GO" id="GO:0044599">
    <property type="term" value="C:AP-5 adaptor complex"/>
    <property type="evidence" value="ECO:0007669"/>
    <property type="project" value="InterPro"/>
</dbReference>
<evidence type="ECO:0000259" key="3">
    <source>
        <dbReference type="Pfam" id="PF25153"/>
    </source>
</evidence>
<dbReference type="InterPro" id="IPR055450">
    <property type="entry name" value="AP5Z1_ARM"/>
</dbReference>
<dbReference type="Pfam" id="PF25154">
    <property type="entry name" value="TPR_AP5Z1_C"/>
    <property type="match status" value="1"/>
</dbReference>
<dbReference type="InterPro" id="IPR011989">
    <property type="entry name" value="ARM-like"/>
</dbReference>
<dbReference type="PANTHER" id="PTHR46488:SF1">
    <property type="entry name" value="AP-5 COMPLEX SUBUNIT ZETA-1"/>
    <property type="match status" value="1"/>
</dbReference>
<feature type="region of interest" description="Disordered" evidence="1">
    <location>
        <begin position="38"/>
        <end position="60"/>
    </location>
</feature>